<dbReference type="Pfam" id="PF01582">
    <property type="entry name" value="TIR"/>
    <property type="match status" value="1"/>
</dbReference>
<keyword evidence="2" id="KW-0433">Leucine-rich repeat</keyword>
<dbReference type="PRINTS" id="PR00364">
    <property type="entry name" value="DISEASERSIST"/>
</dbReference>
<dbReference type="Gene3D" id="3.40.50.10140">
    <property type="entry name" value="Toll/interleukin-1 receptor homology (TIR) domain"/>
    <property type="match status" value="1"/>
</dbReference>
<dbReference type="InterPro" id="IPR058192">
    <property type="entry name" value="WHD_ROQ1-like"/>
</dbReference>
<dbReference type="SUPFAM" id="SSF52058">
    <property type="entry name" value="L domain-like"/>
    <property type="match status" value="1"/>
</dbReference>
<reference evidence="9 10" key="1">
    <citation type="journal article" date="2023" name="Plants (Basel)">
        <title>Bridging the Gap: Combining Genomics and Transcriptomics Approaches to Understand Stylosanthes scabra, an Orphan Legume from the Brazilian Caatinga.</title>
        <authorList>
            <person name="Ferreira-Neto J.R.C."/>
            <person name="da Silva M.D."/>
            <person name="Binneck E."/>
            <person name="de Melo N.F."/>
            <person name="da Silva R.H."/>
            <person name="de Melo A.L.T.M."/>
            <person name="Pandolfi V."/>
            <person name="Bustamante F.O."/>
            <person name="Brasileiro-Vidal A.C."/>
            <person name="Benko-Iseppon A.M."/>
        </authorList>
    </citation>
    <scope>NUCLEOTIDE SEQUENCE [LARGE SCALE GENOMIC DNA]</scope>
    <source>
        <tissue evidence="9">Leaves</tissue>
    </source>
</reference>
<dbReference type="InterPro" id="IPR002182">
    <property type="entry name" value="NB-ARC"/>
</dbReference>
<dbReference type="InterPro" id="IPR000157">
    <property type="entry name" value="TIR_dom"/>
</dbReference>
<dbReference type="InterPro" id="IPR044974">
    <property type="entry name" value="Disease_R_plants"/>
</dbReference>
<dbReference type="Pfam" id="PF00564">
    <property type="entry name" value="PB1"/>
    <property type="match status" value="1"/>
</dbReference>
<dbReference type="InterPro" id="IPR027417">
    <property type="entry name" value="P-loop_NTPase"/>
</dbReference>
<dbReference type="InterPro" id="IPR035897">
    <property type="entry name" value="Toll_tir_struct_dom_sf"/>
</dbReference>
<keyword evidence="10" id="KW-1185">Reference proteome</keyword>
<dbReference type="Pfam" id="PF23282">
    <property type="entry name" value="WHD_ROQ1"/>
    <property type="match status" value="1"/>
</dbReference>
<dbReference type="SUPFAM" id="SSF52540">
    <property type="entry name" value="P-loop containing nucleoside triphosphate hydrolases"/>
    <property type="match status" value="1"/>
</dbReference>
<evidence type="ECO:0000256" key="3">
    <source>
        <dbReference type="ARBA" id="ARBA00022737"/>
    </source>
</evidence>
<keyword evidence="4" id="KW-0378">Hydrolase</keyword>
<evidence type="ECO:0000313" key="10">
    <source>
        <dbReference type="Proteomes" id="UP001341840"/>
    </source>
</evidence>
<dbReference type="InterPro" id="IPR042197">
    <property type="entry name" value="Apaf_helical"/>
</dbReference>
<protein>
    <recommendedName>
        <fullName evidence="1">ADP-ribosyl cyclase/cyclic ADP-ribose hydrolase</fullName>
        <ecNumber evidence="1">3.2.2.6</ecNumber>
    </recommendedName>
</protein>
<dbReference type="EMBL" id="JASCZI010271895">
    <property type="protein sequence ID" value="MED6217012.1"/>
    <property type="molecule type" value="Genomic_DNA"/>
</dbReference>
<dbReference type="EC" id="3.2.2.6" evidence="1"/>
<feature type="domain" description="TIR" evidence="8">
    <location>
        <begin position="153"/>
        <end position="321"/>
    </location>
</feature>
<feature type="region of interest" description="Disordered" evidence="7">
    <location>
        <begin position="1271"/>
        <end position="1290"/>
    </location>
</feature>
<sequence length="1290" mass="147176">MENYKAKFMCSYGGNIQRDTHDHTNLSYIGGHTKILYVHRTTITFSAMLAKLATLCNVAADVSFKYQLPGEDLHSLISVTDDDDLENMMIEYDQLHAASPKTARMRLFLFPNLPLDSAPASSEPEPDPVVRQLLLPPPPSSSSGLVGPLSTHGKYDVFISFRGEDTRTNFTCHLHEALCRKRIKTFIDYELHKGDEISPSLFRAIEDSYVSVIVFSENYANSKWCLEELARIVECRKEYGQVVIPVFYEIEPTHVRRQNGSYKEAFERHMSNPMLDMNKIQKWKDALTVAADLSGWDSDSRSYRDDTELIQRIVKDVLQKLIYHYPPNDFKGLVGIQEKSAPLESLLREARSVGIWGIGGIGKTTIARFIFGKYSHEFEGSCFLENIRERSGDHVQGLHDLRDQLYSVLLNEKIRQSSTANSTFIECRIRRQSNFIVLDDVSSSKQLKYLVGELESCGPGSKIIITTRDKSVLENRRVEKIHEVQGLDSHESLTLFSLNAFNEDSPEVGYKELSRRAVTYCKGVPLALVVLGSFLHSKSEAEWESALNKIEKIPNKEIQTVLRLSYDDLDYEEQQIFLDIACFLKGELKENIVSLLDSCSLYPVIGMRSLLDKALITVSNDSVGMHDLIQQMGWEIVRQESIENPENRSRLWDLDETCDVLKNNKGTDAIQGMKLDTYQIQQNLCLSVDTFKKMPNLRYLKFFISIREHGKLNGLQLPEDLEFSEKLRHLEWHAYPLSSLPSNFCPEKLVTLQMPNGQFKRLWNKVQDLVNLKDVNLAGCQELVELPDLSKAQNLKNVDLFGCRSLSNIHPSILSCSTLERLDLTGCSKLETLETDTHFKSLWHLNISGCSSLVKFSVSSEEVEVLDLMMGVKVLNPSIGRFSQVRILHVDGHRLENLPKELSCLKSLETLSIHRCSRVSTKENLHLVFNGLQSLRELYFMDCHYLFELPDNINQLLSLQKLVLDGSYVERLPETIKHLSALETLSLKGCRRLQSLPELPPSIIHLEAHNCTLLPIASSSFTNFSPQEDGRSDDSFDNRVNLHVQKHADSFHQYLRELAHGYELRRIKRRTGGGRRAMFPDNNFRIFYQDQRIPKWFTYQAKGASITFELNQPYDLCSSFVLCVVLAPGWPSPVKYGLILQYQCHLEDGDMNKHSTSKIFLDDVPAERDFDHIYMSFDRGGIMDAVKAYKLKYEGQSKSYYCNLKVTIEFHFNCCTIEWNQDHDWLIIECGVYPLVAPDSQLKQMELELGIKNKRPRGILEIENIEGGVGVGSSSNQGPLPSTKKLKELC</sequence>
<dbReference type="Gene3D" id="3.10.20.90">
    <property type="entry name" value="Phosphatidylinositol 3-kinase Catalytic Subunit, Chain A, domain 1"/>
    <property type="match status" value="1"/>
</dbReference>
<dbReference type="PANTHER" id="PTHR11017:SF243">
    <property type="entry name" value="ADP-RIBOSYL CYCLASE_CYCLIC ADP-RIBOSE HYDROLASE"/>
    <property type="match status" value="1"/>
</dbReference>
<dbReference type="Gene3D" id="3.40.50.300">
    <property type="entry name" value="P-loop containing nucleotide triphosphate hydrolases"/>
    <property type="match status" value="1"/>
</dbReference>
<dbReference type="InterPro" id="IPR000270">
    <property type="entry name" value="PB1_dom"/>
</dbReference>
<dbReference type="CDD" id="cd06410">
    <property type="entry name" value="PB1_UP2"/>
    <property type="match status" value="1"/>
</dbReference>
<accession>A0ABU6Z502</accession>
<proteinExistence type="predicted"/>
<dbReference type="PANTHER" id="PTHR11017">
    <property type="entry name" value="LEUCINE-RICH REPEAT-CONTAINING PROTEIN"/>
    <property type="match status" value="1"/>
</dbReference>
<dbReference type="SUPFAM" id="SSF54277">
    <property type="entry name" value="CAD &amp; PB1 domains"/>
    <property type="match status" value="1"/>
</dbReference>
<dbReference type="PROSITE" id="PS50104">
    <property type="entry name" value="TIR"/>
    <property type="match status" value="1"/>
</dbReference>
<keyword evidence="5" id="KW-0520">NAD</keyword>
<evidence type="ECO:0000256" key="2">
    <source>
        <dbReference type="ARBA" id="ARBA00022614"/>
    </source>
</evidence>
<keyword evidence="3" id="KW-0677">Repeat</keyword>
<evidence type="ECO:0000256" key="6">
    <source>
        <dbReference type="ARBA" id="ARBA00047304"/>
    </source>
</evidence>
<evidence type="ECO:0000256" key="4">
    <source>
        <dbReference type="ARBA" id="ARBA00022801"/>
    </source>
</evidence>
<organism evidence="9 10">
    <name type="scientific">Stylosanthes scabra</name>
    <dbReference type="NCBI Taxonomy" id="79078"/>
    <lineage>
        <taxon>Eukaryota</taxon>
        <taxon>Viridiplantae</taxon>
        <taxon>Streptophyta</taxon>
        <taxon>Embryophyta</taxon>
        <taxon>Tracheophyta</taxon>
        <taxon>Spermatophyta</taxon>
        <taxon>Magnoliopsida</taxon>
        <taxon>eudicotyledons</taxon>
        <taxon>Gunneridae</taxon>
        <taxon>Pentapetalae</taxon>
        <taxon>rosids</taxon>
        <taxon>fabids</taxon>
        <taxon>Fabales</taxon>
        <taxon>Fabaceae</taxon>
        <taxon>Papilionoideae</taxon>
        <taxon>50 kb inversion clade</taxon>
        <taxon>dalbergioids sensu lato</taxon>
        <taxon>Dalbergieae</taxon>
        <taxon>Pterocarpus clade</taxon>
        <taxon>Stylosanthes</taxon>
    </lineage>
</organism>
<dbReference type="Pfam" id="PF20160">
    <property type="entry name" value="C-JID"/>
    <property type="match status" value="1"/>
</dbReference>
<evidence type="ECO:0000256" key="7">
    <source>
        <dbReference type="SAM" id="MobiDB-lite"/>
    </source>
</evidence>
<dbReference type="Gene3D" id="3.80.10.10">
    <property type="entry name" value="Ribonuclease Inhibitor"/>
    <property type="match status" value="2"/>
</dbReference>
<evidence type="ECO:0000259" key="8">
    <source>
        <dbReference type="PROSITE" id="PS50104"/>
    </source>
</evidence>
<gene>
    <name evidence="9" type="ORF">PIB30_013483</name>
</gene>
<dbReference type="SMART" id="SM00255">
    <property type="entry name" value="TIR"/>
    <property type="match status" value="1"/>
</dbReference>
<dbReference type="InterPro" id="IPR032675">
    <property type="entry name" value="LRR_dom_sf"/>
</dbReference>
<dbReference type="SMART" id="SM00666">
    <property type="entry name" value="PB1"/>
    <property type="match status" value="1"/>
</dbReference>
<dbReference type="InterPro" id="IPR045344">
    <property type="entry name" value="C-JID"/>
</dbReference>
<dbReference type="Proteomes" id="UP001341840">
    <property type="component" value="Unassembled WGS sequence"/>
</dbReference>
<dbReference type="Pfam" id="PF00931">
    <property type="entry name" value="NB-ARC"/>
    <property type="match status" value="1"/>
</dbReference>
<evidence type="ECO:0000313" key="9">
    <source>
        <dbReference type="EMBL" id="MED6217012.1"/>
    </source>
</evidence>
<dbReference type="SUPFAM" id="SSF52200">
    <property type="entry name" value="Toll/Interleukin receptor TIR domain"/>
    <property type="match status" value="1"/>
</dbReference>
<evidence type="ECO:0000256" key="1">
    <source>
        <dbReference type="ARBA" id="ARBA00011982"/>
    </source>
</evidence>
<name>A0ABU6Z502_9FABA</name>
<evidence type="ECO:0000256" key="5">
    <source>
        <dbReference type="ARBA" id="ARBA00023027"/>
    </source>
</evidence>
<comment type="catalytic activity">
    <reaction evidence="6">
        <text>NAD(+) + H2O = ADP-D-ribose + nicotinamide + H(+)</text>
        <dbReference type="Rhea" id="RHEA:16301"/>
        <dbReference type="ChEBI" id="CHEBI:15377"/>
        <dbReference type="ChEBI" id="CHEBI:15378"/>
        <dbReference type="ChEBI" id="CHEBI:17154"/>
        <dbReference type="ChEBI" id="CHEBI:57540"/>
        <dbReference type="ChEBI" id="CHEBI:57967"/>
        <dbReference type="EC" id="3.2.2.6"/>
    </reaction>
    <physiologicalReaction direction="left-to-right" evidence="6">
        <dbReference type="Rhea" id="RHEA:16302"/>
    </physiologicalReaction>
</comment>
<comment type="caution">
    <text evidence="9">The sequence shown here is derived from an EMBL/GenBank/DDBJ whole genome shotgun (WGS) entry which is preliminary data.</text>
</comment>
<dbReference type="Gene3D" id="1.10.8.430">
    <property type="entry name" value="Helical domain of apoptotic protease-activating factors"/>
    <property type="match status" value="1"/>
</dbReference>